<evidence type="ECO:0000256" key="1">
    <source>
        <dbReference type="SAM" id="MobiDB-lite"/>
    </source>
</evidence>
<protein>
    <submittedName>
        <fullName evidence="3">Uncharacterized protein</fullName>
    </submittedName>
</protein>
<keyword evidence="2" id="KW-0812">Transmembrane</keyword>
<evidence type="ECO:0000313" key="3">
    <source>
        <dbReference type="EMBL" id="KAG2235592.1"/>
    </source>
</evidence>
<dbReference type="AlphaFoldDB" id="A0A8H7SUQ2"/>
<evidence type="ECO:0000256" key="2">
    <source>
        <dbReference type="SAM" id="Phobius"/>
    </source>
</evidence>
<keyword evidence="2" id="KW-0472">Membrane</keyword>
<proteinExistence type="predicted"/>
<evidence type="ECO:0000313" key="4">
    <source>
        <dbReference type="Proteomes" id="UP000613177"/>
    </source>
</evidence>
<dbReference type="Proteomes" id="UP000613177">
    <property type="component" value="Unassembled WGS sequence"/>
</dbReference>
<accession>A0A8H7SUQ2</accession>
<name>A0A8H7SUQ2_9FUNG</name>
<feature type="compositionally biased region" description="Polar residues" evidence="1">
    <location>
        <begin position="74"/>
        <end position="86"/>
    </location>
</feature>
<comment type="caution">
    <text evidence="3">The sequence shown here is derived from an EMBL/GenBank/DDBJ whole genome shotgun (WGS) entry which is preliminary data.</text>
</comment>
<keyword evidence="2" id="KW-1133">Transmembrane helix</keyword>
<dbReference type="EMBL" id="JAEPRE010000030">
    <property type="protein sequence ID" value="KAG2235592.1"/>
    <property type="molecule type" value="Genomic_DNA"/>
</dbReference>
<feature type="region of interest" description="Disordered" evidence="1">
    <location>
        <begin position="54"/>
        <end position="106"/>
    </location>
</feature>
<organism evidence="3 4">
    <name type="scientific">Thamnidium elegans</name>
    <dbReference type="NCBI Taxonomy" id="101142"/>
    <lineage>
        <taxon>Eukaryota</taxon>
        <taxon>Fungi</taxon>
        <taxon>Fungi incertae sedis</taxon>
        <taxon>Mucoromycota</taxon>
        <taxon>Mucoromycotina</taxon>
        <taxon>Mucoromycetes</taxon>
        <taxon>Mucorales</taxon>
        <taxon>Mucorineae</taxon>
        <taxon>Mucoraceae</taxon>
        <taxon>Thamnidium</taxon>
    </lineage>
</organism>
<feature type="transmembrane region" description="Helical" evidence="2">
    <location>
        <begin position="6"/>
        <end position="24"/>
    </location>
</feature>
<sequence>MFVYYNVIWIICMVFFFVTLFMYFNKKRRRARNNLVNGNYATDPNFVIVDMNGRQSHRPTQPATYDPPPPTIPVNNVSTYRPSTSDVEPPPPSYQDYSKDHRVQNS</sequence>
<keyword evidence="4" id="KW-1185">Reference proteome</keyword>
<feature type="compositionally biased region" description="Basic and acidic residues" evidence="1">
    <location>
        <begin position="97"/>
        <end position="106"/>
    </location>
</feature>
<gene>
    <name evidence="3" type="ORF">INT48_002366</name>
</gene>
<reference evidence="3" key="1">
    <citation type="submission" date="2021-01" db="EMBL/GenBank/DDBJ databases">
        <title>Metabolic potential, ecology and presence of endohyphal bacteria is reflected in genomic diversity of Mucoromycotina.</title>
        <authorList>
            <person name="Muszewska A."/>
            <person name="Okrasinska A."/>
            <person name="Steczkiewicz K."/>
            <person name="Drgas O."/>
            <person name="Orlowska M."/>
            <person name="Perlinska-Lenart U."/>
            <person name="Aleksandrzak-Piekarczyk T."/>
            <person name="Szatraj K."/>
            <person name="Zielenkiewicz U."/>
            <person name="Pilsyk S."/>
            <person name="Malc E."/>
            <person name="Mieczkowski P."/>
            <person name="Kruszewska J.S."/>
            <person name="Biernat P."/>
            <person name="Pawlowska J."/>
        </authorList>
    </citation>
    <scope>NUCLEOTIDE SEQUENCE</scope>
    <source>
        <strain evidence="3">WA0000018081</strain>
    </source>
</reference>